<dbReference type="Pfam" id="PF00866">
    <property type="entry name" value="Ring_hydroxyl_B"/>
    <property type="match status" value="1"/>
</dbReference>
<proteinExistence type="inferred from homology"/>
<organism evidence="3 4">
    <name type="scientific">Sphingobium chungbukense</name>
    <dbReference type="NCBI Taxonomy" id="56193"/>
    <lineage>
        <taxon>Bacteria</taxon>
        <taxon>Pseudomonadati</taxon>
        <taxon>Pseudomonadota</taxon>
        <taxon>Alphaproteobacteria</taxon>
        <taxon>Sphingomonadales</taxon>
        <taxon>Sphingomonadaceae</taxon>
        <taxon>Sphingobium</taxon>
    </lineage>
</organism>
<dbReference type="PATRIC" id="fig|56193.3.peg.4988"/>
<dbReference type="InterPro" id="IPR032710">
    <property type="entry name" value="NTF2-like_dom_sf"/>
</dbReference>
<comment type="similarity">
    <text evidence="1">Belongs to the bacterial ring-hydroxylating dioxygenase beta subunit family.</text>
</comment>
<evidence type="ECO:0000313" key="4">
    <source>
        <dbReference type="Proteomes" id="UP000033874"/>
    </source>
</evidence>
<reference evidence="3 4" key="1">
    <citation type="submission" date="2015-04" db="EMBL/GenBank/DDBJ databases">
        <title>Genome sequence of aromatic hydrocarbons-degrading Sphingobium chungbukense DJ77.</title>
        <authorList>
            <person name="Kim Y.-C."/>
            <person name="Chae J.-C."/>
        </authorList>
    </citation>
    <scope>NUCLEOTIDE SEQUENCE [LARGE SCALE GENOMIC DNA]</scope>
    <source>
        <strain evidence="3 4">DJ77</strain>
    </source>
</reference>
<dbReference type="EMBL" id="LBIC01000014">
    <property type="protein sequence ID" value="KKW89823.1"/>
    <property type="molecule type" value="Genomic_DNA"/>
</dbReference>
<evidence type="ECO:0000313" key="3">
    <source>
        <dbReference type="EMBL" id="KKW89823.1"/>
    </source>
</evidence>
<dbReference type="InterPro" id="IPR000391">
    <property type="entry name" value="Rng_hydr_dOase-bsu"/>
</dbReference>
<keyword evidence="4" id="KW-1185">Reference proteome</keyword>
<dbReference type="AlphaFoldDB" id="A0A0M3AIL1"/>
<accession>A0A0M3AIL1</accession>
<dbReference type="STRING" id="56193.YP76_23685"/>
<dbReference type="SUPFAM" id="SSF54427">
    <property type="entry name" value="NTF2-like"/>
    <property type="match status" value="1"/>
</dbReference>
<gene>
    <name evidence="3" type="ORF">YP76_23685</name>
</gene>
<protein>
    <submittedName>
        <fullName evidence="3">Aromatic-ring-hydroxylating dioxygenase</fullName>
    </submittedName>
</protein>
<keyword evidence="2" id="KW-0560">Oxidoreductase</keyword>
<dbReference type="CDD" id="cd00667">
    <property type="entry name" value="ring_hydroxylating_dioxygenases_beta"/>
    <property type="match status" value="1"/>
</dbReference>
<sequence length="165" mass="18900">MMLSPTKLECALDRLLLADANALDSKDMTGWLTNYAEEEQASYYCRAAENTEHNLELGFMFDDCRARLEDRVTYVTEIWAGTFQDYRTRHFVQRVSHRQVDASTAEAMSNFSVFMTPMDTGVTQILAAGRYLDMVRLSGDGRAKFLSRRAELDTSVLPRYLVYPI</sequence>
<dbReference type="RefSeq" id="WP_024020827.1">
    <property type="nucleotide sequence ID" value="NZ_LBIC01000014.1"/>
</dbReference>
<evidence type="ECO:0000256" key="2">
    <source>
        <dbReference type="ARBA" id="ARBA00023002"/>
    </source>
</evidence>
<name>A0A0M3AIL1_9SPHN</name>
<evidence type="ECO:0000256" key="1">
    <source>
        <dbReference type="ARBA" id="ARBA00009570"/>
    </source>
</evidence>
<dbReference type="GO" id="GO:0051213">
    <property type="term" value="F:dioxygenase activity"/>
    <property type="evidence" value="ECO:0007669"/>
    <property type="project" value="UniProtKB-KW"/>
</dbReference>
<comment type="caution">
    <text evidence="3">The sequence shown here is derived from an EMBL/GenBank/DDBJ whole genome shotgun (WGS) entry which is preliminary data.</text>
</comment>
<keyword evidence="3" id="KW-0223">Dioxygenase</keyword>
<dbReference type="Gene3D" id="3.10.450.50">
    <property type="match status" value="1"/>
</dbReference>
<dbReference type="Proteomes" id="UP000033874">
    <property type="component" value="Unassembled WGS sequence"/>
</dbReference>